<gene>
    <name evidence="2" type="ORF">M3202_13570</name>
</gene>
<evidence type="ECO:0000259" key="1">
    <source>
        <dbReference type="Pfam" id="PF01872"/>
    </source>
</evidence>
<evidence type="ECO:0000313" key="2">
    <source>
        <dbReference type="EMBL" id="MCM3715112.1"/>
    </source>
</evidence>
<dbReference type="Pfam" id="PF01872">
    <property type="entry name" value="RibD_C"/>
    <property type="match status" value="1"/>
</dbReference>
<reference evidence="2" key="1">
    <citation type="submission" date="2022-05" db="EMBL/GenBank/DDBJ databases">
        <title>Comparative Genomics of Spacecraft Associated Microbes.</title>
        <authorList>
            <person name="Tran M.T."/>
            <person name="Wright A."/>
            <person name="Seuylemezian A."/>
            <person name="Eisen J."/>
            <person name="Coil D."/>
        </authorList>
    </citation>
    <scope>NUCLEOTIDE SEQUENCE</scope>
    <source>
        <strain evidence="2">214.1.1</strain>
    </source>
</reference>
<dbReference type="InterPro" id="IPR002734">
    <property type="entry name" value="RibDG_C"/>
</dbReference>
<dbReference type="InterPro" id="IPR024072">
    <property type="entry name" value="DHFR-like_dom_sf"/>
</dbReference>
<dbReference type="RefSeq" id="WP_251223873.1">
    <property type="nucleotide sequence ID" value="NZ_JAMBOL010000012.1"/>
</dbReference>
<dbReference type="Gene3D" id="3.40.430.10">
    <property type="entry name" value="Dihydrofolate Reductase, subunit A"/>
    <property type="match status" value="1"/>
</dbReference>
<accession>A0A9X2DRK4</accession>
<proteinExistence type="predicted"/>
<sequence length="210" mass="22594">MAAFADLSISLDGFITGPDSSEEHPLGTGGRILHEWVYQLGSWRERHGLDGGMESHESAHLQSLIDRTGAVIIGRTMFDHGERYWGSRPPFHVPVFVLTHEPRPPQEMEGGTTFIFWTDGLAAAYQAAKAAAGEKEISVGGGADVVQQCLAAGLLNELHLHIVPVLLGDGVRLFEHRGNHLPNLELTSQSTSGSVIHASFRVSQSGGGVQ</sequence>
<dbReference type="AlphaFoldDB" id="A0A9X2DRK4"/>
<dbReference type="SUPFAM" id="SSF53597">
    <property type="entry name" value="Dihydrofolate reductase-like"/>
    <property type="match status" value="1"/>
</dbReference>
<dbReference type="EMBL" id="JAMBOL010000012">
    <property type="protein sequence ID" value="MCM3715112.1"/>
    <property type="molecule type" value="Genomic_DNA"/>
</dbReference>
<organism evidence="2 3">
    <name type="scientific">Halalkalibacter oceani</name>
    <dbReference type="NCBI Taxonomy" id="1653776"/>
    <lineage>
        <taxon>Bacteria</taxon>
        <taxon>Bacillati</taxon>
        <taxon>Bacillota</taxon>
        <taxon>Bacilli</taxon>
        <taxon>Bacillales</taxon>
        <taxon>Bacillaceae</taxon>
        <taxon>Halalkalibacter</taxon>
    </lineage>
</organism>
<protein>
    <submittedName>
        <fullName evidence="2">Dihydrofolate reductase family protein</fullName>
    </submittedName>
</protein>
<dbReference type="PANTHER" id="PTHR38011:SF12">
    <property type="entry name" value="BIFUNCTIONAL DEAMINASE-REDUCTASE DOMAIN PROTEIN"/>
    <property type="match status" value="1"/>
</dbReference>
<dbReference type="Proteomes" id="UP001139179">
    <property type="component" value="Unassembled WGS sequence"/>
</dbReference>
<keyword evidence="3" id="KW-1185">Reference proteome</keyword>
<dbReference type="PANTHER" id="PTHR38011">
    <property type="entry name" value="DIHYDROFOLATE REDUCTASE FAMILY PROTEIN (AFU_ORTHOLOGUE AFUA_8G06820)"/>
    <property type="match status" value="1"/>
</dbReference>
<comment type="caution">
    <text evidence="2">The sequence shown here is derived from an EMBL/GenBank/DDBJ whole genome shotgun (WGS) entry which is preliminary data.</text>
</comment>
<dbReference type="InterPro" id="IPR050765">
    <property type="entry name" value="Riboflavin_Biosynth_HTPR"/>
</dbReference>
<dbReference type="GO" id="GO:0008703">
    <property type="term" value="F:5-amino-6-(5-phosphoribosylamino)uracil reductase activity"/>
    <property type="evidence" value="ECO:0007669"/>
    <property type="project" value="InterPro"/>
</dbReference>
<name>A0A9X2DRK4_9BACI</name>
<dbReference type="GO" id="GO:0009231">
    <property type="term" value="P:riboflavin biosynthetic process"/>
    <property type="evidence" value="ECO:0007669"/>
    <property type="project" value="InterPro"/>
</dbReference>
<feature type="domain" description="Bacterial bifunctional deaminase-reductase C-terminal" evidence="1">
    <location>
        <begin position="6"/>
        <end position="197"/>
    </location>
</feature>
<evidence type="ECO:0000313" key="3">
    <source>
        <dbReference type="Proteomes" id="UP001139179"/>
    </source>
</evidence>